<dbReference type="Proteomes" id="UP000007030">
    <property type="component" value="Chromosome"/>
</dbReference>
<proteinExistence type="predicted"/>
<accession>F2NMY7</accession>
<dbReference type="RefSeq" id="WP_013704771.1">
    <property type="nucleotide sequence ID" value="NC_015387.1"/>
</dbReference>
<dbReference type="HOGENOM" id="CLU_2142917_0_0_0"/>
<evidence type="ECO:0000313" key="1">
    <source>
        <dbReference type="EMBL" id="AEB12726.1"/>
    </source>
</evidence>
<reference evidence="1 2" key="1">
    <citation type="journal article" date="2012" name="Stand. Genomic Sci.">
        <title>Complete genome sequence of the aerobic, heterotroph Marinithermus hydrothermalis type strain (T1(T)) from a deep-sea hydrothermal vent chimney.</title>
        <authorList>
            <person name="Copeland A."/>
            <person name="Gu W."/>
            <person name="Yasawong M."/>
            <person name="Lapidus A."/>
            <person name="Lucas S."/>
            <person name="Deshpande S."/>
            <person name="Pagani I."/>
            <person name="Tapia R."/>
            <person name="Cheng J.F."/>
            <person name="Goodwin L.A."/>
            <person name="Pitluck S."/>
            <person name="Liolios K."/>
            <person name="Ivanova N."/>
            <person name="Mavromatis K."/>
            <person name="Mikhailova N."/>
            <person name="Pati A."/>
            <person name="Chen A."/>
            <person name="Palaniappan K."/>
            <person name="Land M."/>
            <person name="Pan C."/>
            <person name="Brambilla E.M."/>
            <person name="Rohde M."/>
            <person name="Tindall B.J."/>
            <person name="Sikorski J."/>
            <person name="Goker M."/>
            <person name="Detter J.C."/>
            <person name="Bristow J."/>
            <person name="Eisen J.A."/>
            <person name="Markowitz V."/>
            <person name="Hugenholtz P."/>
            <person name="Kyrpides N.C."/>
            <person name="Klenk H.P."/>
            <person name="Woyke T."/>
        </authorList>
    </citation>
    <scope>NUCLEOTIDE SEQUENCE [LARGE SCALE GENOMIC DNA]</scope>
    <source>
        <strain evidence="2">DSM 14884 / JCM 11576 / T1</strain>
    </source>
</reference>
<evidence type="ECO:0000313" key="2">
    <source>
        <dbReference type="Proteomes" id="UP000007030"/>
    </source>
</evidence>
<dbReference type="OrthoDB" id="32486at2"/>
<gene>
    <name evidence="1" type="ordered locus">Marky_1997</name>
</gene>
<dbReference type="STRING" id="869210.Marky_1997"/>
<dbReference type="KEGG" id="mhd:Marky_1997"/>
<sequence length="117" mass="13472">MRESLRATKELLVLDLGEVRRLVTQDGPRLARYVVVVKARGVRACHRMQRNRYHPLLMRHGLPPREAVVYTTPADPLEFEWREGAVWLPGVALYLEGPPEYVSTPYYAWVEDARGEG</sequence>
<name>F2NMY7_MARHT</name>
<keyword evidence="2" id="KW-1185">Reference proteome</keyword>
<protein>
    <submittedName>
        <fullName evidence="1">Uncharacterized protein</fullName>
    </submittedName>
</protein>
<dbReference type="AlphaFoldDB" id="F2NMY7"/>
<organism evidence="1 2">
    <name type="scientific">Marinithermus hydrothermalis (strain DSM 14884 / JCM 11576 / T1)</name>
    <dbReference type="NCBI Taxonomy" id="869210"/>
    <lineage>
        <taxon>Bacteria</taxon>
        <taxon>Thermotogati</taxon>
        <taxon>Deinococcota</taxon>
        <taxon>Deinococci</taxon>
        <taxon>Thermales</taxon>
        <taxon>Thermaceae</taxon>
        <taxon>Marinithermus</taxon>
    </lineage>
</organism>
<dbReference type="eggNOG" id="ENOG5032SSU">
    <property type="taxonomic scope" value="Bacteria"/>
</dbReference>
<dbReference type="EMBL" id="CP002630">
    <property type="protein sequence ID" value="AEB12726.1"/>
    <property type="molecule type" value="Genomic_DNA"/>
</dbReference>